<comment type="function">
    <text evidence="1">Alpha-L-fucosidase is responsible for hydrolyzing the alpha-1,6-linked fucose joined to the reducing-end N-acetylglucosamine of the carbohydrate moieties of glycoproteins.</text>
</comment>
<keyword evidence="4" id="KW-0732">Signal</keyword>
<dbReference type="GO" id="GO:0006004">
    <property type="term" value="P:fucose metabolic process"/>
    <property type="evidence" value="ECO:0007669"/>
    <property type="project" value="InterPro"/>
</dbReference>
<dbReference type="PANTHER" id="PTHR10030">
    <property type="entry name" value="ALPHA-L-FUCOSIDASE"/>
    <property type="match status" value="1"/>
</dbReference>
<dbReference type="InterPro" id="IPR016286">
    <property type="entry name" value="FUC_metazoa-typ"/>
</dbReference>
<evidence type="ECO:0000256" key="3">
    <source>
        <dbReference type="ARBA" id="ARBA00012662"/>
    </source>
</evidence>
<dbReference type="GO" id="GO:0005764">
    <property type="term" value="C:lysosome"/>
    <property type="evidence" value="ECO:0007669"/>
    <property type="project" value="TreeGrafter"/>
</dbReference>
<feature type="site" description="May be important for catalysis" evidence="7">
    <location>
        <position position="244"/>
    </location>
</feature>
<evidence type="ECO:0000256" key="1">
    <source>
        <dbReference type="ARBA" id="ARBA00004071"/>
    </source>
</evidence>
<dbReference type="InterPro" id="IPR017853">
    <property type="entry name" value="GH"/>
</dbReference>
<evidence type="ECO:0000313" key="10">
    <source>
        <dbReference type="Proteomes" id="UP000629098"/>
    </source>
</evidence>
<evidence type="ECO:0000313" key="9">
    <source>
        <dbReference type="EMBL" id="MBD2778014.1"/>
    </source>
</evidence>
<dbReference type="Pfam" id="PF01120">
    <property type="entry name" value="Alpha_L_fucos"/>
    <property type="match status" value="1"/>
</dbReference>
<comment type="caution">
    <text evidence="9">The sequence shown here is derived from an EMBL/GenBank/DDBJ whole genome shotgun (WGS) entry which is preliminary data.</text>
</comment>
<evidence type="ECO:0000256" key="2">
    <source>
        <dbReference type="ARBA" id="ARBA00007951"/>
    </source>
</evidence>
<evidence type="ECO:0000256" key="5">
    <source>
        <dbReference type="ARBA" id="ARBA00022801"/>
    </source>
</evidence>
<dbReference type="SUPFAM" id="SSF51445">
    <property type="entry name" value="(Trans)glycosidases"/>
    <property type="match status" value="1"/>
</dbReference>
<name>A0A8J6XKQ5_9CYAN</name>
<dbReference type="Proteomes" id="UP000629098">
    <property type="component" value="Unassembled WGS sequence"/>
</dbReference>
<dbReference type="EC" id="3.2.1.51" evidence="3"/>
<keyword evidence="10" id="KW-1185">Reference proteome</keyword>
<evidence type="ECO:0000259" key="8">
    <source>
        <dbReference type="Pfam" id="PF01120"/>
    </source>
</evidence>
<evidence type="ECO:0000256" key="4">
    <source>
        <dbReference type="ARBA" id="ARBA00022729"/>
    </source>
</evidence>
<keyword evidence="6" id="KW-0326">Glycosidase</keyword>
<gene>
    <name evidence="9" type="ORF">ICL16_39735</name>
</gene>
<reference evidence="9" key="1">
    <citation type="submission" date="2020-09" db="EMBL/GenBank/DDBJ databases">
        <title>Iningainema tapete sp. nov. (Scytonemataceae, Cyanobacteria) from greenhouses in central Florida (USA) produces two types of nodularin with biosynthetic potential for microcystin-LR and anabaenopeptins.</title>
        <authorList>
            <person name="Berthold D.E."/>
            <person name="Lefler F.W."/>
            <person name="Huang I.-S."/>
            <person name="Abdulla H."/>
            <person name="Zimba P.V."/>
            <person name="Laughinghouse H.D. IV."/>
        </authorList>
    </citation>
    <scope>NUCLEOTIDE SEQUENCE</scope>
    <source>
        <strain evidence="9">BLCCT55</strain>
    </source>
</reference>
<dbReference type="Gene3D" id="3.20.20.80">
    <property type="entry name" value="Glycosidases"/>
    <property type="match status" value="1"/>
</dbReference>
<feature type="domain" description="Glycoside hydrolase family 29 N-terminal" evidence="8">
    <location>
        <begin position="2"/>
        <end position="311"/>
    </location>
</feature>
<dbReference type="EMBL" id="JACXAE010000119">
    <property type="protein sequence ID" value="MBD2778014.1"/>
    <property type="molecule type" value="Genomic_DNA"/>
</dbReference>
<dbReference type="RefSeq" id="WP_190837219.1">
    <property type="nucleotide sequence ID" value="NZ_CAWPPI010000119.1"/>
</dbReference>
<evidence type="ECO:0000256" key="7">
    <source>
        <dbReference type="PIRSR" id="PIRSR001092-1"/>
    </source>
</evidence>
<sequence length="413" mass="47746">MKTWIEQARFGMFIHWGHSSQQGCELSWPLVGGVFSLPFCGNIPVEEYHSTAKTFNPQQYHPQEWANLAKRLGMQYAILTTKHHDGFAMFHTKQLDFSIQNAPYKKDIVREFVEAMRLEGIRIGLYFSLIDWHHPDYPAFTEADKPYQTFQHRQPTPEQWQRYINFMFAQVRELLTNYGNIDVIWFDGSWERSPEQWQAEKLYNIIRSLQPEILISDRLPGFGDFTTPEQFIPPQPPDQAWETCMTINESWGYNTADTNFKSPRQLIHTLCEVAGKGGNLLLNISPMGDGQIQPELLERLAVVETWMRSNKQSIIGTQPGLEPWQFYGPSTRKDNQIYLHLLWKPYETISVRGIPIKKVQSVSVLASGTPLQYTTRCSIIESFNPNPIGEITITVPESVIDPYATVITIDIEW</sequence>
<dbReference type="SMART" id="SM00812">
    <property type="entry name" value="Alpha_L_fucos"/>
    <property type="match status" value="1"/>
</dbReference>
<proteinExistence type="inferred from homology"/>
<dbReference type="GO" id="GO:0016139">
    <property type="term" value="P:glycoside catabolic process"/>
    <property type="evidence" value="ECO:0007669"/>
    <property type="project" value="TreeGrafter"/>
</dbReference>
<accession>A0A8J6XKQ5</accession>
<protein>
    <recommendedName>
        <fullName evidence="3">alpha-L-fucosidase</fullName>
        <ecNumber evidence="3">3.2.1.51</ecNumber>
    </recommendedName>
</protein>
<keyword evidence="5" id="KW-0378">Hydrolase</keyword>
<dbReference type="AlphaFoldDB" id="A0A8J6XKQ5"/>
<dbReference type="PANTHER" id="PTHR10030:SF37">
    <property type="entry name" value="ALPHA-L-FUCOSIDASE-RELATED"/>
    <property type="match status" value="1"/>
</dbReference>
<organism evidence="9 10">
    <name type="scientific">Iningainema tapete BLCC-T55</name>
    <dbReference type="NCBI Taxonomy" id="2748662"/>
    <lineage>
        <taxon>Bacteria</taxon>
        <taxon>Bacillati</taxon>
        <taxon>Cyanobacteriota</taxon>
        <taxon>Cyanophyceae</taxon>
        <taxon>Nostocales</taxon>
        <taxon>Scytonemataceae</taxon>
        <taxon>Iningainema tapete</taxon>
    </lineage>
</organism>
<dbReference type="PRINTS" id="PR00741">
    <property type="entry name" value="GLHYDRLASE29"/>
</dbReference>
<dbReference type="InterPro" id="IPR000933">
    <property type="entry name" value="Glyco_hydro_29"/>
</dbReference>
<dbReference type="PIRSF" id="PIRSF001092">
    <property type="entry name" value="Alpha-L-fucosidase"/>
    <property type="match status" value="1"/>
</dbReference>
<comment type="similarity">
    <text evidence="2">Belongs to the glycosyl hydrolase 29 family.</text>
</comment>
<evidence type="ECO:0000256" key="6">
    <source>
        <dbReference type="ARBA" id="ARBA00023295"/>
    </source>
</evidence>
<dbReference type="InterPro" id="IPR057739">
    <property type="entry name" value="Glyco_hydro_29_N"/>
</dbReference>
<dbReference type="GO" id="GO:0004560">
    <property type="term" value="F:alpha-L-fucosidase activity"/>
    <property type="evidence" value="ECO:0007669"/>
    <property type="project" value="InterPro"/>
</dbReference>